<dbReference type="OrthoDB" id="9516558at2759"/>
<dbReference type="InterPro" id="IPR036875">
    <property type="entry name" value="Znf_CCHC_sf"/>
</dbReference>
<evidence type="ECO:0000313" key="4">
    <source>
        <dbReference type="Proteomes" id="UP000700334"/>
    </source>
</evidence>
<dbReference type="Proteomes" id="UP000700334">
    <property type="component" value="Unassembled WGS sequence"/>
</dbReference>
<evidence type="ECO:0000256" key="1">
    <source>
        <dbReference type="PROSITE-ProRule" id="PRU00047"/>
    </source>
</evidence>
<reference evidence="3" key="1">
    <citation type="journal article" date="2021" name="Evol. Appl.">
        <title>The genome of the Pyrenean desman and the effects of bottlenecks and inbreeding on the genomic landscape of an endangered species.</title>
        <authorList>
            <person name="Escoda L."/>
            <person name="Castresana J."/>
        </authorList>
    </citation>
    <scope>NUCLEOTIDE SEQUENCE</scope>
    <source>
        <strain evidence="3">IBE-C5619</strain>
    </source>
</reference>
<gene>
    <name evidence="3" type="ORF">J0S82_007641</name>
</gene>
<evidence type="ECO:0000259" key="2">
    <source>
        <dbReference type="PROSITE" id="PS50158"/>
    </source>
</evidence>
<dbReference type="GO" id="GO:0003676">
    <property type="term" value="F:nucleic acid binding"/>
    <property type="evidence" value="ECO:0007669"/>
    <property type="project" value="InterPro"/>
</dbReference>
<dbReference type="GO" id="GO:0008270">
    <property type="term" value="F:zinc ion binding"/>
    <property type="evidence" value="ECO:0007669"/>
    <property type="project" value="UniProtKB-KW"/>
</dbReference>
<dbReference type="InterPro" id="IPR001878">
    <property type="entry name" value="Znf_CCHC"/>
</dbReference>
<dbReference type="SUPFAM" id="SSF57756">
    <property type="entry name" value="Retrovirus zinc finger-like domains"/>
    <property type="match status" value="1"/>
</dbReference>
<accession>A0A8J6A322</accession>
<name>A0A8J6A322_GALPY</name>
<keyword evidence="1" id="KW-0862">Zinc</keyword>
<dbReference type="AlphaFoldDB" id="A0A8J6A322"/>
<dbReference type="EMBL" id="JAGFMF010011865">
    <property type="protein sequence ID" value="KAG8510660.1"/>
    <property type="molecule type" value="Genomic_DNA"/>
</dbReference>
<keyword evidence="1" id="KW-0479">Metal-binding</keyword>
<sequence length="309" mass="34137">MEEHTESPLALQVGQPSLQAENLILPGQVKHPTAEKRVLKGQLMPVMATSVMPVPFSLEPLSQFHGTPASISGFLAQVTTYLTTPTIPNPADDAQVQLFFDCLSQQMEKCGVTSGSDPSSLLKQSENIVLEFQASSSEPIKQEINPLMKAKIDKGDSSQQDAITFQLLAQNPSRNETNQCDYFQEGLVDPIQDEVSGKDMMDNLPDLITQCIQLDKKHSDRPELLQTEDQLSRLPSHMHYQALSSPTEPPSNEEIIQLRGSQSPLTPAKRARQQEAHLCLYCSQAGHITRDCLAKRSRAPVRISNLPSQ</sequence>
<keyword evidence="1" id="KW-0863">Zinc-finger</keyword>
<feature type="domain" description="CCHC-type" evidence="2">
    <location>
        <begin position="279"/>
        <end position="292"/>
    </location>
</feature>
<comment type="caution">
    <text evidence="3">The sequence shown here is derived from an EMBL/GenBank/DDBJ whole genome shotgun (WGS) entry which is preliminary data.</text>
</comment>
<proteinExistence type="predicted"/>
<evidence type="ECO:0000313" key="3">
    <source>
        <dbReference type="EMBL" id="KAG8510660.1"/>
    </source>
</evidence>
<dbReference type="PROSITE" id="PS50158">
    <property type="entry name" value="ZF_CCHC"/>
    <property type="match status" value="1"/>
</dbReference>
<keyword evidence="4" id="KW-1185">Reference proteome</keyword>
<protein>
    <submittedName>
        <fullName evidence="3">Retrotransposon Gag-like protein 4</fullName>
    </submittedName>
</protein>
<organism evidence="3 4">
    <name type="scientific">Galemys pyrenaicus</name>
    <name type="common">Iberian desman</name>
    <name type="synonym">Pyrenean desman</name>
    <dbReference type="NCBI Taxonomy" id="202257"/>
    <lineage>
        <taxon>Eukaryota</taxon>
        <taxon>Metazoa</taxon>
        <taxon>Chordata</taxon>
        <taxon>Craniata</taxon>
        <taxon>Vertebrata</taxon>
        <taxon>Euteleostomi</taxon>
        <taxon>Mammalia</taxon>
        <taxon>Eutheria</taxon>
        <taxon>Laurasiatheria</taxon>
        <taxon>Eulipotyphla</taxon>
        <taxon>Talpidae</taxon>
        <taxon>Galemys</taxon>
    </lineage>
</organism>